<name>A0A9N9A3D3_9GLOM</name>
<keyword evidence="2" id="KW-1185">Reference proteome</keyword>
<accession>A0A9N9A3D3</accession>
<organism evidence="1 2">
    <name type="scientific">Cetraspora pellucida</name>
    <dbReference type="NCBI Taxonomy" id="1433469"/>
    <lineage>
        <taxon>Eukaryota</taxon>
        <taxon>Fungi</taxon>
        <taxon>Fungi incertae sedis</taxon>
        <taxon>Mucoromycota</taxon>
        <taxon>Glomeromycotina</taxon>
        <taxon>Glomeromycetes</taxon>
        <taxon>Diversisporales</taxon>
        <taxon>Gigasporaceae</taxon>
        <taxon>Cetraspora</taxon>
    </lineage>
</organism>
<reference evidence="1" key="1">
    <citation type="submission" date="2021-06" db="EMBL/GenBank/DDBJ databases">
        <authorList>
            <person name="Kallberg Y."/>
            <person name="Tangrot J."/>
            <person name="Rosling A."/>
        </authorList>
    </citation>
    <scope>NUCLEOTIDE SEQUENCE</scope>
    <source>
        <strain evidence="1">FL966</strain>
    </source>
</reference>
<dbReference type="OrthoDB" id="2305202at2759"/>
<dbReference type="EMBL" id="CAJVQA010001541">
    <property type="protein sequence ID" value="CAG8518167.1"/>
    <property type="molecule type" value="Genomic_DNA"/>
</dbReference>
<evidence type="ECO:0000313" key="2">
    <source>
        <dbReference type="Proteomes" id="UP000789759"/>
    </source>
</evidence>
<protein>
    <submittedName>
        <fullName evidence="1">14455_t:CDS:1</fullName>
    </submittedName>
</protein>
<sequence length="156" mass="17732">MYSARQKLHELAKRCGRDPKDLPTIFQNPHIVTLVFDYLKEKDSEEMPALLFDWNDAGFNDTAVPNCRNGIEGQTKASIIANLLANGATNYRNQDILFIFPNGLTIGDWYWNLVTNLPWAKHQNGIPDICNHFLRINKISAHTGNTDIENSLSVLY</sequence>
<evidence type="ECO:0000313" key="1">
    <source>
        <dbReference type="EMBL" id="CAG8518167.1"/>
    </source>
</evidence>
<dbReference type="AlphaFoldDB" id="A0A9N9A3D3"/>
<proteinExistence type="predicted"/>
<dbReference type="Proteomes" id="UP000789759">
    <property type="component" value="Unassembled WGS sequence"/>
</dbReference>
<comment type="caution">
    <text evidence="1">The sequence shown here is derived from an EMBL/GenBank/DDBJ whole genome shotgun (WGS) entry which is preliminary data.</text>
</comment>
<gene>
    <name evidence="1" type="ORF">CPELLU_LOCUS3251</name>
</gene>